<dbReference type="EMBL" id="CP014646">
    <property type="protein sequence ID" value="AMO37997.1"/>
    <property type="molecule type" value="Genomic_DNA"/>
</dbReference>
<dbReference type="STRING" id="1134435.AC731_014260"/>
<feature type="transmembrane region" description="Helical" evidence="7">
    <location>
        <begin position="142"/>
        <end position="162"/>
    </location>
</feature>
<keyword evidence="9" id="KW-1185">Reference proteome</keyword>
<keyword evidence="4 7" id="KW-0812">Transmembrane</keyword>
<accession>A0A127K7R9</accession>
<feature type="transmembrane region" description="Helical" evidence="7">
    <location>
        <begin position="71"/>
        <end position="95"/>
    </location>
</feature>
<dbReference type="RefSeq" id="WP_048707031.1">
    <property type="nucleotide sequence ID" value="NZ_CP014646.1"/>
</dbReference>
<keyword evidence="2" id="KW-0813">Transport</keyword>
<evidence type="ECO:0000256" key="5">
    <source>
        <dbReference type="ARBA" id="ARBA00022989"/>
    </source>
</evidence>
<evidence type="ECO:0000256" key="7">
    <source>
        <dbReference type="SAM" id="Phobius"/>
    </source>
</evidence>
<protein>
    <submittedName>
        <fullName evidence="8">Cobalamin biosynthesis protein CbiM</fullName>
    </submittedName>
</protein>
<evidence type="ECO:0000256" key="3">
    <source>
        <dbReference type="ARBA" id="ARBA00022475"/>
    </source>
</evidence>
<gene>
    <name evidence="8" type="ORF">AC731_014260</name>
</gene>
<evidence type="ECO:0000313" key="8">
    <source>
        <dbReference type="EMBL" id="AMO37997.1"/>
    </source>
</evidence>
<comment type="subcellular location">
    <subcellularLocation>
        <location evidence="1">Cell membrane</location>
        <topology evidence="1">Multi-pass membrane protein</topology>
    </subcellularLocation>
</comment>
<dbReference type="Gene3D" id="1.10.1760.20">
    <property type="match status" value="1"/>
</dbReference>
<sequence length="212" mass="22460">MHIEPGILSGAKIAAANLTAIGLAAAQAPQLLKQPQLVLRTLLAALFFSVFMQSFHLPAGASELHFIGAMPIYLTLGFVPTLLGFGLGLLLQGVIFEPADLLHLGVNFLSLAVPLLALHLGLGRRLAAGAATEIRSVLKLDAAYYAGVAIMVGFWLSMGEVATPFAEWMTFAAAYLPVVLIEPVLTVAVVRLLQSQAHRPLVQLCFAVPASR</sequence>
<reference evidence="9" key="1">
    <citation type="submission" date="2016-03" db="EMBL/GenBank/DDBJ databases">
        <authorList>
            <person name="Ma C."/>
            <person name="Zhou S."/>
            <person name="Yang G."/>
        </authorList>
    </citation>
    <scope>NUCLEOTIDE SEQUENCE [LARGE SCALE GENOMIC DNA]</scope>
    <source>
        <strain evidence="9">SgZ-1</strain>
    </source>
</reference>
<keyword evidence="3" id="KW-1003">Cell membrane</keyword>
<keyword evidence="6 7" id="KW-0472">Membrane</keyword>
<dbReference type="AlphaFoldDB" id="A0A127K7R9"/>
<dbReference type="KEGG" id="thu:AC731_014260"/>
<evidence type="ECO:0000256" key="1">
    <source>
        <dbReference type="ARBA" id="ARBA00004651"/>
    </source>
</evidence>
<feature type="transmembrane region" description="Helical" evidence="7">
    <location>
        <begin position="168"/>
        <end position="193"/>
    </location>
</feature>
<evidence type="ECO:0000256" key="4">
    <source>
        <dbReference type="ARBA" id="ARBA00022692"/>
    </source>
</evidence>
<proteinExistence type="predicted"/>
<feature type="transmembrane region" description="Helical" evidence="7">
    <location>
        <begin position="101"/>
        <end position="122"/>
    </location>
</feature>
<evidence type="ECO:0000256" key="6">
    <source>
        <dbReference type="ARBA" id="ARBA00023136"/>
    </source>
</evidence>
<evidence type="ECO:0000313" key="9">
    <source>
        <dbReference type="Proteomes" id="UP000036902"/>
    </source>
</evidence>
<dbReference type="Pfam" id="PF01891">
    <property type="entry name" value="CbiM"/>
    <property type="match status" value="1"/>
</dbReference>
<keyword evidence="5 7" id="KW-1133">Transmembrane helix</keyword>
<organism evidence="8 9">
    <name type="scientific">Thauera humireducens</name>
    <dbReference type="NCBI Taxonomy" id="1134435"/>
    <lineage>
        <taxon>Bacteria</taxon>
        <taxon>Pseudomonadati</taxon>
        <taxon>Pseudomonadota</taxon>
        <taxon>Betaproteobacteria</taxon>
        <taxon>Rhodocyclales</taxon>
        <taxon>Zoogloeaceae</taxon>
        <taxon>Thauera</taxon>
    </lineage>
</organism>
<dbReference type="InterPro" id="IPR002751">
    <property type="entry name" value="CbiM/NikMN"/>
</dbReference>
<dbReference type="Proteomes" id="UP000036902">
    <property type="component" value="Chromosome"/>
</dbReference>
<feature type="transmembrane region" description="Helical" evidence="7">
    <location>
        <begin position="37"/>
        <end position="59"/>
    </location>
</feature>
<dbReference type="GO" id="GO:0000041">
    <property type="term" value="P:transition metal ion transport"/>
    <property type="evidence" value="ECO:0007669"/>
    <property type="project" value="InterPro"/>
</dbReference>
<dbReference type="GO" id="GO:0005886">
    <property type="term" value="C:plasma membrane"/>
    <property type="evidence" value="ECO:0007669"/>
    <property type="project" value="UniProtKB-SubCell"/>
</dbReference>
<evidence type="ECO:0000256" key="2">
    <source>
        <dbReference type="ARBA" id="ARBA00022448"/>
    </source>
</evidence>
<name>A0A127K7R9_9RHOO</name>